<gene>
    <name evidence="1" type="ORF">EWM64_g7021</name>
</gene>
<proteinExistence type="predicted"/>
<dbReference type="AlphaFoldDB" id="A0A4Y9ZU10"/>
<evidence type="ECO:0000313" key="2">
    <source>
        <dbReference type="Proteomes" id="UP000298061"/>
    </source>
</evidence>
<sequence>MDNVPRQAESCVVEAEALQSAISSHHEKRASLVMFPHGDRGPERRRELRLAKEEYINGRMTHAEFYAVMDRVQAESDADHQRLLDFKAREEAGHAKPRDFFVSYYGWTEAEADEYIREGIQEYNAREANEARARTRILQNSRHTRGH</sequence>
<accession>A0A4Y9ZU10</accession>
<name>A0A4Y9ZU10_9AGAM</name>
<evidence type="ECO:0000313" key="1">
    <source>
        <dbReference type="EMBL" id="TFY76988.1"/>
    </source>
</evidence>
<dbReference type="EMBL" id="SFCI01001032">
    <property type="protein sequence ID" value="TFY76988.1"/>
    <property type="molecule type" value="Genomic_DNA"/>
</dbReference>
<reference evidence="1 2" key="1">
    <citation type="submission" date="2019-02" db="EMBL/GenBank/DDBJ databases">
        <title>Genome sequencing of the rare red list fungi Hericium alpestre (H. flagellum).</title>
        <authorList>
            <person name="Buettner E."/>
            <person name="Kellner H."/>
        </authorList>
    </citation>
    <scope>NUCLEOTIDE SEQUENCE [LARGE SCALE GENOMIC DNA]</scope>
    <source>
        <strain evidence="1 2">DSM 108284</strain>
    </source>
</reference>
<protein>
    <submittedName>
        <fullName evidence="1">Uncharacterized protein</fullName>
    </submittedName>
</protein>
<comment type="caution">
    <text evidence="1">The sequence shown here is derived from an EMBL/GenBank/DDBJ whole genome shotgun (WGS) entry which is preliminary data.</text>
</comment>
<keyword evidence="2" id="KW-1185">Reference proteome</keyword>
<organism evidence="1 2">
    <name type="scientific">Hericium alpestre</name>
    <dbReference type="NCBI Taxonomy" id="135208"/>
    <lineage>
        <taxon>Eukaryota</taxon>
        <taxon>Fungi</taxon>
        <taxon>Dikarya</taxon>
        <taxon>Basidiomycota</taxon>
        <taxon>Agaricomycotina</taxon>
        <taxon>Agaricomycetes</taxon>
        <taxon>Russulales</taxon>
        <taxon>Hericiaceae</taxon>
        <taxon>Hericium</taxon>
    </lineage>
</organism>
<dbReference type="Proteomes" id="UP000298061">
    <property type="component" value="Unassembled WGS sequence"/>
</dbReference>